<evidence type="ECO:0000313" key="2">
    <source>
        <dbReference type="Proteomes" id="UP000054526"/>
    </source>
</evidence>
<dbReference type="InterPro" id="IPR009057">
    <property type="entry name" value="Homeodomain-like_sf"/>
</dbReference>
<gene>
    <name evidence="1" type="ORF">SD71_03270</name>
</gene>
<evidence type="ECO:0008006" key="3">
    <source>
        <dbReference type="Google" id="ProtNLM"/>
    </source>
</evidence>
<proteinExistence type="predicted"/>
<dbReference type="EMBL" id="JXAL01000001">
    <property type="protein sequence ID" value="KIL37633.1"/>
    <property type="molecule type" value="Genomic_DNA"/>
</dbReference>
<evidence type="ECO:0000313" key="1">
    <source>
        <dbReference type="EMBL" id="KIL37633.1"/>
    </source>
</evidence>
<dbReference type="Proteomes" id="UP000054526">
    <property type="component" value="Unassembled WGS sequence"/>
</dbReference>
<accession>A0ABR5A9E6</accession>
<dbReference type="InterPro" id="IPR052411">
    <property type="entry name" value="c-mor_Regulatory_Protein"/>
</dbReference>
<dbReference type="InterPro" id="IPR049739">
    <property type="entry name" value="YraL-like"/>
</dbReference>
<sequence>MNYKNGRDVLPPNLLSELQKYIQGEVIYIPKPAQQRASWGERSGARQQLSERNEEIARCYTNGWSIADLEQKYHLSGESIRKIIVKSR</sequence>
<dbReference type="PANTHER" id="PTHR37812">
    <property type="entry name" value="MU-LIKE PROPHAGE FLUMU PROTEIN C"/>
    <property type="match status" value="1"/>
</dbReference>
<dbReference type="Gene3D" id="1.10.10.60">
    <property type="entry name" value="Homeodomain-like"/>
    <property type="match status" value="1"/>
</dbReference>
<dbReference type="PANTHER" id="PTHR37812:SF1">
    <property type="entry name" value="MU-LIKE PROPHAGE FLUMU PROTEIN C"/>
    <property type="match status" value="1"/>
</dbReference>
<protein>
    <recommendedName>
        <fullName evidence="3">Mor transcription activator domain-containing protein</fullName>
    </recommendedName>
</protein>
<organism evidence="1 2">
    <name type="scientific">Cohnella kolymensis</name>
    <dbReference type="NCBI Taxonomy" id="1590652"/>
    <lineage>
        <taxon>Bacteria</taxon>
        <taxon>Bacillati</taxon>
        <taxon>Bacillota</taxon>
        <taxon>Bacilli</taxon>
        <taxon>Bacillales</taxon>
        <taxon>Paenibacillaceae</taxon>
        <taxon>Cohnella</taxon>
    </lineage>
</organism>
<name>A0ABR5A9E6_9BACL</name>
<reference evidence="1 2" key="1">
    <citation type="submission" date="2014-12" db="EMBL/GenBank/DDBJ databases">
        <title>Draft genome sequence of Cohnella kolymensis strain B-2846.</title>
        <authorList>
            <person name="Karlyshev A.V."/>
            <person name="Kudryashova E.B."/>
        </authorList>
    </citation>
    <scope>NUCLEOTIDE SEQUENCE [LARGE SCALE GENOMIC DNA]</scope>
    <source>
        <strain evidence="1 2">VKM B-2846</strain>
    </source>
</reference>
<keyword evidence="2" id="KW-1185">Reference proteome</keyword>
<dbReference type="SUPFAM" id="SSF46689">
    <property type="entry name" value="Homeodomain-like"/>
    <property type="match status" value="1"/>
</dbReference>
<dbReference type="RefSeq" id="WP_041059355.1">
    <property type="nucleotide sequence ID" value="NZ_JXAL01000001.1"/>
</dbReference>
<comment type="caution">
    <text evidence="1">The sequence shown here is derived from an EMBL/GenBank/DDBJ whole genome shotgun (WGS) entry which is preliminary data.</text>
</comment>
<dbReference type="NCBIfam" id="NF040785">
    <property type="entry name" value="CD3324_fam"/>
    <property type="match status" value="1"/>
</dbReference>